<keyword evidence="3" id="KW-1185">Reference proteome</keyword>
<accession>A0AAN8ZYM2</accession>
<proteinExistence type="predicted"/>
<reference evidence="2 3" key="1">
    <citation type="submission" date="2023-11" db="EMBL/GenBank/DDBJ databases">
        <title>Halocaridina rubra genome assembly.</title>
        <authorList>
            <person name="Smith C."/>
        </authorList>
    </citation>
    <scope>NUCLEOTIDE SEQUENCE [LARGE SCALE GENOMIC DNA]</scope>
    <source>
        <strain evidence="2">EP-1</strain>
        <tissue evidence="2">Whole</tissue>
    </source>
</reference>
<protein>
    <submittedName>
        <fullName evidence="2">Uncharacterized protein</fullName>
    </submittedName>
</protein>
<dbReference type="AlphaFoldDB" id="A0AAN8ZYM2"/>
<dbReference type="Proteomes" id="UP001381693">
    <property type="component" value="Unassembled WGS sequence"/>
</dbReference>
<evidence type="ECO:0000313" key="2">
    <source>
        <dbReference type="EMBL" id="KAK7065650.1"/>
    </source>
</evidence>
<feature type="region of interest" description="Disordered" evidence="1">
    <location>
        <begin position="146"/>
        <end position="177"/>
    </location>
</feature>
<feature type="non-terminal residue" evidence="2">
    <location>
        <position position="203"/>
    </location>
</feature>
<dbReference type="EMBL" id="JAXCGZ010020229">
    <property type="protein sequence ID" value="KAK7065650.1"/>
    <property type="molecule type" value="Genomic_DNA"/>
</dbReference>
<comment type="caution">
    <text evidence="2">The sequence shown here is derived from an EMBL/GenBank/DDBJ whole genome shotgun (WGS) entry which is preliminary data.</text>
</comment>
<evidence type="ECO:0000256" key="1">
    <source>
        <dbReference type="SAM" id="MobiDB-lite"/>
    </source>
</evidence>
<name>A0AAN8ZYM2_HALRR</name>
<sequence length="203" mass="23307">MASCIVQLHYMTGCNGNSCFYGKGKKSVYDQVMKSPVAQPQLSRSRDSLDLDEEVVGHFFEFTRQVIYGDHRSKTMAEAHTKKWKSIKNKSFLHLPPDADSLCQHCLRPNYLAYLMWHPFLKHHPSPIGHCWELVDGRCRPVRHTQPALPKHLPSPSPAEASEEAEIDYDDGKDDDVNQNALIRTDHVSQCHDNMQHNTKRKM</sequence>
<organism evidence="2 3">
    <name type="scientific">Halocaridina rubra</name>
    <name type="common">Hawaiian red shrimp</name>
    <dbReference type="NCBI Taxonomy" id="373956"/>
    <lineage>
        <taxon>Eukaryota</taxon>
        <taxon>Metazoa</taxon>
        <taxon>Ecdysozoa</taxon>
        <taxon>Arthropoda</taxon>
        <taxon>Crustacea</taxon>
        <taxon>Multicrustacea</taxon>
        <taxon>Malacostraca</taxon>
        <taxon>Eumalacostraca</taxon>
        <taxon>Eucarida</taxon>
        <taxon>Decapoda</taxon>
        <taxon>Pleocyemata</taxon>
        <taxon>Caridea</taxon>
        <taxon>Atyoidea</taxon>
        <taxon>Atyidae</taxon>
        <taxon>Halocaridina</taxon>
    </lineage>
</organism>
<evidence type="ECO:0000313" key="3">
    <source>
        <dbReference type="Proteomes" id="UP001381693"/>
    </source>
</evidence>
<gene>
    <name evidence="2" type="ORF">SK128_006975</name>
</gene>
<feature type="compositionally biased region" description="Acidic residues" evidence="1">
    <location>
        <begin position="161"/>
        <end position="174"/>
    </location>
</feature>